<name>A0ABR3IG93_LOXSC</name>
<evidence type="ECO:0000256" key="1">
    <source>
        <dbReference type="SAM" id="MobiDB-lite"/>
    </source>
</evidence>
<dbReference type="InterPro" id="IPR001584">
    <property type="entry name" value="Integrase_cat-core"/>
</dbReference>
<dbReference type="Gene3D" id="3.30.70.270">
    <property type="match status" value="1"/>
</dbReference>
<dbReference type="Gene3D" id="3.10.10.10">
    <property type="entry name" value="HIV Type 1 Reverse Transcriptase, subunit A, domain 1"/>
    <property type="match status" value="1"/>
</dbReference>
<dbReference type="InterPro" id="IPR008042">
    <property type="entry name" value="Retrotrans_Pao"/>
</dbReference>
<proteinExistence type="predicted"/>
<dbReference type="PANTHER" id="PTHR47331">
    <property type="entry name" value="PHD-TYPE DOMAIN-CONTAINING PROTEIN"/>
    <property type="match status" value="1"/>
</dbReference>
<dbReference type="Pfam" id="PF05380">
    <property type="entry name" value="Peptidase_A17"/>
    <property type="match status" value="1"/>
</dbReference>
<dbReference type="InterPro" id="IPR005312">
    <property type="entry name" value="DUF1759"/>
</dbReference>
<dbReference type="InterPro" id="IPR043128">
    <property type="entry name" value="Rev_trsase/Diguanyl_cyclase"/>
</dbReference>
<evidence type="ECO:0000313" key="3">
    <source>
        <dbReference type="EMBL" id="KAL0895287.1"/>
    </source>
</evidence>
<feature type="region of interest" description="Disordered" evidence="1">
    <location>
        <begin position="563"/>
        <end position="610"/>
    </location>
</feature>
<dbReference type="InterPro" id="IPR041588">
    <property type="entry name" value="Integrase_H2C2"/>
</dbReference>
<dbReference type="InterPro" id="IPR036397">
    <property type="entry name" value="RNaseH_sf"/>
</dbReference>
<dbReference type="PROSITE" id="PS50994">
    <property type="entry name" value="INTEGRASE"/>
    <property type="match status" value="1"/>
</dbReference>
<reference evidence="3 4" key="1">
    <citation type="submission" date="2024-06" db="EMBL/GenBank/DDBJ databases">
        <title>A chromosome-level genome assembly of beet webworm, Loxostege sticticalis.</title>
        <authorList>
            <person name="Zhang Y."/>
        </authorList>
    </citation>
    <scope>NUCLEOTIDE SEQUENCE [LARGE SCALE GENOMIC DNA]</scope>
    <source>
        <strain evidence="3">AQ026</strain>
        <tissue evidence="3">Whole body</tissue>
    </source>
</reference>
<protein>
    <recommendedName>
        <fullName evidence="2">Integrase catalytic domain-containing protein</fullName>
    </recommendedName>
</protein>
<dbReference type="Pfam" id="PF18701">
    <property type="entry name" value="DUF5641"/>
    <property type="match status" value="1"/>
</dbReference>
<dbReference type="Gene3D" id="3.30.420.10">
    <property type="entry name" value="Ribonuclease H-like superfamily/Ribonuclease H"/>
    <property type="match status" value="1"/>
</dbReference>
<dbReference type="InterPro" id="IPR012337">
    <property type="entry name" value="RNaseH-like_sf"/>
</dbReference>
<dbReference type="InterPro" id="IPR043502">
    <property type="entry name" value="DNA/RNA_pol_sf"/>
</dbReference>
<dbReference type="Proteomes" id="UP001549920">
    <property type="component" value="Unassembled WGS sequence"/>
</dbReference>
<dbReference type="Gene3D" id="1.10.340.70">
    <property type="match status" value="1"/>
</dbReference>
<dbReference type="SUPFAM" id="SSF56672">
    <property type="entry name" value="DNA/RNA polymerases"/>
    <property type="match status" value="1"/>
</dbReference>
<dbReference type="Pfam" id="PF17921">
    <property type="entry name" value="Integrase_H2C2"/>
    <property type="match status" value="1"/>
</dbReference>
<dbReference type="PANTHER" id="PTHR47331:SF4">
    <property type="entry name" value="PEPTIDASE S1 DOMAIN-CONTAINING PROTEIN"/>
    <property type="match status" value="1"/>
</dbReference>
<organism evidence="3 4">
    <name type="scientific">Loxostege sticticalis</name>
    <name type="common">Beet webworm moth</name>
    <dbReference type="NCBI Taxonomy" id="481309"/>
    <lineage>
        <taxon>Eukaryota</taxon>
        <taxon>Metazoa</taxon>
        <taxon>Ecdysozoa</taxon>
        <taxon>Arthropoda</taxon>
        <taxon>Hexapoda</taxon>
        <taxon>Insecta</taxon>
        <taxon>Pterygota</taxon>
        <taxon>Neoptera</taxon>
        <taxon>Endopterygota</taxon>
        <taxon>Lepidoptera</taxon>
        <taxon>Glossata</taxon>
        <taxon>Ditrysia</taxon>
        <taxon>Pyraloidea</taxon>
        <taxon>Crambidae</taxon>
        <taxon>Pyraustinae</taxon>
        <taxon>Loxostege</taxon>
    </lineage>
</organism>
<keyword evidence="4" id="KW-1185">Reference proteome</keyword>
<feature type="compositionally biased region" description="Low complexity" evidence="1">
    <location>
        <begin position="323"/>
        <end position="349"/>
    </location>
</feature>
<dbReference type="InterPro" id="IPR000477">
    <property type="entry name" value="RT_dom"/>
</dbReference>
<dbReference type="InterPro" id="IPR040676">
    <property type="entry name" value="DUF5641"/>
</dbReference>
<sequence>MAQSKQLDDSSVTDNSKIIMLEQKKQSLFQIAQSVYDLSLKVSDASTRALFLARTQSIQQIRSDFMETLDKLILEHLSDDPETKPNYSSLNAFDELYCHIKQTETNLRQQQESKSKQLDHLNHKLPPLQLAGFDGTPSKWPVFYENFHSLIHKNTSLSNTEKIQYLIGCLSGKALNVCAGITCSAENYNIIWKALLDKYQDVRVQASLYLDQILKLKPNQSIDYFLDNFCSAEAALCRLNIKDLYDFVITHIALSKLDKDTINLFEQTHRQTDIPTFENLKTFLKEQSKIQALRNPTQKHHTLLHLDGYHIDNKFESFPPQGTSAAASRRQTQQQPSLAPAAAANLSPRAAPPPQIDMKPTSYAHERNFAVQSSHVTTDNSNTRVNSNADNNNFTLSAISPHSSNDTTVFIPTTIRVFLDSGSMSSFITKACCEQLNLKITRIPSTVKGIGKVESKSFGLTQFKIHSRFDPRSSYTVHARVIDSITDFLPNAEIDLTELTHLRHVPMADDHFYAPAQIDCLIGNELFPLLLGSGKVTSPNSSVVGVETSLGYVAMGKAQCISHTRSNSPQTHLENSQMRSNSPQAHSQDSHTHSNSPCTHAQNTQRSQTRMLTSQILATQTQALDKVFFCNTDTLSLDILTERFWEIENVPDRKHFSPDDEACEKIFKASYSRDDTGRYTVTLPFKQDPSELGNSYHIAKRRLLILENKLDSSDLRPDYNNTIQTYIDQGYLSKVENPDSNSNAYYMPHRAVYRPERATSKTRVVLDAGCKTSSGKSLNDLLYVGPNLQSHIFDLLLDLRMFPIALNADIEKMYFQVKLAPEHQPFQRILFRFDPKSKIDVYQFNRVCFGVSSSPYLAMRVVHQLAADSRERGMYPLAAYEAVNHMYMDDYVCSLPSIEVAKNTYQQMVDMFKSGGFNLLKWISNSEELMSQIPSSHKSSSAINFDSDSNAATKIVGMRWQPHDDYFSFHVNFDIPEKCTKRSILSITARLFDPIGVISPIVSFMKVLVQECWKLQLDWDDDVPDFIENKWKQFNSELSLLQSIKIPRHIGITLNLNVTLIGFADASEKCYGACVYIRVDDDIDSNAHSVQLLTAKSKVSSPNKTLARLELCAALLLAKLIDSVRSVYSKRCNISNIYAFSDSTVTLTWIHSPAYKFHTFVANRISQINEYLPASHWFHVRGIENPADIVSRPVTPKSLVDNALWFHGPQWLSAPFHAWNVNQFKVNNNNNDESLESKTISMPIQILQENTHPIQTLSDRISSWSKLLRSFVYILRFTKILKSHGPISVHDLEQSELYILRYIQNNHFSQEVHALQHNKLCKNKSVLKLNPFIDNNGLLRAGGRLSHSQLNFDVKHPILLPKDRLVSLLIEYHHKINLHTGPALLLALLRQKYWIISARNLVRKIVHDCNTCFKFKPRATNPLMGDLPAIRVSQVKAFVYTAVDYAGPFFITHIRGRGVKSHKAYICLFVCLTSKALHLELVTDLSTDLFLAAFKRFIARRGPVSIIYSDGGTNFLGAKRKLNDIYSEIKSADIESYLTDYLTQYKIEFKNSPPYGPHFNGISETNVKSVKNHLYKAIGTQILSYEEFNTILIQIENLLNSRPLCILSDDPSDLTPLTPNHFLNVTPLKFLPAEPIDLDTPNHRLSRYQLLNKIVQSYWKRYSLEYLTSLQKREKWNTPSNPVTIGKIVIIKEDNSHPMFWPLAVVSEVYPGKDNVIRAVKVRTSNSTYIRPVTRLCPLPTQ</sequence>
<dbReference type="Pfam" id="PF00078">
    <property type="entry name" value="RVT_1"/>
    <property type="match status" value="1"/>
</dbReference>
<dbReference type="SUPFAM" id="SSF53098">
    <property type="entry name" value="Ribonuclease H-like"/>
    <property type="match status" value="1"/>
</dbReference>
<dbReference type="EMBL" id="JBEUOH010000003">
    <property type="protein sequence ID" value="KAL0895287.1"/>
    <property type="molecule type" value="Genomic_DNA"/>
</dbReference>
<comment type="caution">
    <text evidence="3">The sequence shown here is derived from an EMBL/GenBank/DDBJ whole genome shotgun (WGS) entry which is preliminary data.</text>
</comment>
<evidence type="ECO:0000259" key="2">
    <source>
        <dbReference type="PROSITE" id="PS50994"/>
    </source>
</evidence>
<feature type="domain" description="Integrase catalytic" evidence="2">
    <location>
        <begin position="1424"/>
        <end position="1627"/>
    </location>
</feature>
<dbReference type="Pfam" id="PF03564">
    <property type="entry name" value="DUF1759"/>
    <property type="match status" value="1"/>
</dbReference>
<feature type="region of interest" description="Disordered" evidence="1">
    <location>
        <begin position="317"/>
        <end position="359"/>
    </location>
</feature>
<evidence type="ECO:0000313" key="4">
    <source>
        <dbReference type="Proteomes" id="UP001549920"/>
    </source>
</evidence>
<accession>A0ABR3IG93</accession>
<gene>
    <name evidence="3" type="ORF">ABMA27_011434</name>
</gene>